<feature type="domain" description="C2H2-type" evidence="8">
    <location>
        <begin position="36"/>
        <end position="65"/>
    </location>
</feature>
<comment type="caution">
    <text evidence="9">The sequence shown here is derived from an EMBL/GenBank/DDBJ whole genome shotgun (WGS) entry which is preliminary data.</text>
</comment>
<feature type="domain" description="C2H2-type" evidence="8">
    <location>
        <begin position="221"/>
        <end position="251"/>
    </location>
</feature>
<protein>
    <recommendedName>
        <fullName evidence="8">C2H2-type domain-containing protein</fullName>
    </recommendedName>
</protein>
<keyword evidence="2" id="KW-0677">Repeat</keyword>
<feature type="domain" description="C2H2-type" evidence="8">
    <location>
        <begin position="96"/>
        <end position="125"/>
    </location>
</feature>
<dbReference type="GO" id="GO:0000978">
    <property type="term" value="F:RNA polymerase II cis-regulatory region sequence-specific DNA binding"/>
    <property type="evidence" value="ECO:0007669"/>
    <property type="project" value="TreeGrafter"/>
</dbReference>
<feature type="domain" description="C2H2-type" evidence="8">
    <location>
        <begin position="189"/>
        <end position="216"/>
    </location>
</feature>
<reference evidence="9" key="2">
    <citation type="submission" date="2022-01" db="EMBL/GenBank/DDBJ databases">
        <authorList>
            <person name="Hirooka S."/>
            <person name="Miyagishima S.Y."/>
        </authorList>
    </citation>
    <scope>NUCLEOTIDE SEQUENCE</scope>
    <source>
        <strain evidence="9">NBRC 102759</strain>
    </source>
</reference>
<evidence type="ECO:0000256" key="6">
    <source>
        <dbReference type="ARBA" id="ARBA00023163"/>
    </source>
</evidence>
<feature type="domain" description="C2H2-type" evidence="8">
    <location>
        <begin position="8"/>
        <end position="35"/>
    </location>
</feature>
<feature type="domain" description="C2H2-type" evidence="8">
    <location>
        <begin position="252"/>
        <end position="280"/>
    </location>
</feature>
<keyword evidence="5" id="KW-0805">Transcription regulation</keyword>
<evidence type="ECO:0000313" key="10">
    <source>
        <dbReference type="Proteomes" id="UP001061958"/>
    </source>
</evidence>
<gene>
    <name evidence="9" type="ORF">GpartN1_g4284.t1</name>
</gene>
<name>A0A9C7PX29_9RHOD</name>
<dbReference type="Gene3D" id="3.30.160.60">
    <property type="entry name" value="Classic Zinc Finger"/>
    <property type="match status" value="6"/>
</dbReference>
<evidence type="ECO:0000256" key="4">
    <source>
        <dbReference type="ARBA" id="ARBA00022833"/>
    </source>
</evidence>
<dbReference type="GO" id="GO:0000981">
    <property type="term" value="F:DNA-binding transcription factor activity, RNA polymerase II-specific"/>
    <property type="evidence" value="ECO:0007669"/>
    <property type="project" value="TreeGrafter"/>
</dbReference>
<evidence type="ECO:0000256" key="7">
    <source>
        <dbReference type="PROSITE-ProRule" id="PRU00042"/>
    </source>
</evidence>
<dbReference type="GO" id="GO:0008270">
    <property type="term" value="F:zinc ion binding"/>
    <property type="evidence" value="ECO:0007669"/>
    <property type="project" value="UniProtKB-KW"/>
</dbReference>
<organism evidence="9 10">
    <name type="scientific">Galdieria partita</name>
    <dbReference type="NCBI Taxonomy" id="83374"/>
    <lineage>
        <taxon>Eukaryota</taxon>
        <taxon>Rhodophyta</taxon>
        <taxon>Bangiophyceae</taxon>
        <taxon>Galdieriales</taxon>
        <taxon>Galdieriaceae</taxon>
        <taxon>Galdieria</taxon>
    </lineage>
</organism>
<sequence length="319" mass="37031">MSDSTVLFTCDGCGKSYRTRSKWIAHTRTHTGERPYVCSYPFCGKTYTRSDHLRRHEWSHQERKPFACSRINCEKTFATKQRLQRHEMCHTVKRAFTCSFPNCGKAFRKKKQLAEHCISHQSSSCYLENVEKKYGGGMSDNSSLPNPVQLPEDWSRCKYFCSVPECSEGSNSFAEFSSHSQEAHDKVVFPCNCCDKTFSKYSSWLRHLNIHEESVQVRQVFPCHFPCCTKKFTSLYNCMVHERAVHEKQYLVECPLCYRRFTLESSRQRHIRKFHNDKDREASKKKNNSAVIESGLESSIKSEMGITKSNVLKTLCGKT</sequence>
<reference evidence="9" key="1">
    <citation type="journal article" date="2022" name="Proc. Natl. Acad. Sci. U.S.A.">
        <title>Life cycle and functional genomics of the unicellular red alga Galdieria for elucidating algal and plant evolution and industrial use.</title>
        <authorList>
            <person name="Hirooka S."/>
            <person name="Itabashi T."/>
            <person name="Ichinose T.M."/>
            <person name="Onuma R."/>
            <person name="Fujiwara T."/>
            <person name="Yamashita S."/>
            <person name="Jong L.W."/>
            <person name="Tomita R."/>
            <person name="Iwane A.H."/>
            <person name="Miyagishima S.Y."/>
        </authorList>
    </citation>
    <scope>NUCLEOTIDE SEQUENCE</scope>
    <source>
        <strain evidence="9">NBRC 102759</strain>
    </source>
</reference>
<evidence type="ECO:0000256" key="1">
    <source>
        <dbReference type="ARBA" id="ARBA00022723"/>
    </source>
</evidence>
<dbReference type="SUPFAM" id="SSF57667">
    <property type="entry name" value="beta-beta-alpha zinc fingers"/>
    <property type="match status" value="4"/>
</dbReference>
<evidence type="ECO:0000313" key="9">
    <source>
        <dbReference type="EMBL" id="GJQ12493.1"/>
    </source>
</evidence>
<dbReference type="PANTHER" id="PTHR23235">
    <property type="entry name" value="KRUEPPEL-LIKE TRANSCRIPTION FACTOR"/>
    <property type="match status" value="1"/>
</dbReference>
<dbReference type="SMART" id="SM00355">
    <property type="entry name" value="ZnF_C2H2"/>
    <property type="match status" value="8"/>
</dbReference>
<keyword evidence="4" id="KW-0862">Zinc</keyword>
<keyword evidence="1" id="KW-0479">Metal-binding</keyword>
<dbReference type="PROSITE" id="PS50157">
    <property type="entry name" value="ZINC_FINGER_C2H2_2"/>
    <property type="match status" value="7"/>
</dbReference>
<accession>A0A9C7PX29</accession>
<feature type="domain" description="C2H2-type" evidence="8">
    <location>
        <begin position="66"/>
        <end position="95"/>
    </location>
</feature>
<dbReference type="OrthoDB" id="5730at2759"/>
<dbReference type="PROSITE" id="PS00028">
    <property type="entry name" value="ZINC_FINGER_C2H2_1"/>
    <property type="match status" value="7"/>
</dbReference>
<evidence type="ECO:0000256" key="2">
    <source>
        <dbReference type="ARBA" id="ARBA00022737"/>
    </source>
</evidence>
<dbReference type="InterPro" id="IPR013087">
    <property type="entry name" value="Znf_C2H2_type"/>
</dbReference>
<evidence type="ECO:0000256" key="5">
    <source>
        <dbReference type="ARBA" id="ARBA00023015"/>
    </source>
</evidence>
<evidence type="ECO:0000259" key="8">
    <source>
        <dbReference type="PROSITE" id="PS50157"/>
    </source>
</evidence>
<keyword evidence="6" id="KW-0804">Transcription</keyword>
<dbReference type="PANTHER" id="PTHR23235:SF120">
    <property type="entry name" value="KRUPPEL-LIKE FACTOR 15"/>
    <property type="match status" value="1"/>
</dbReference>
<dbReference type="Proteomes" id="UP001061958">
    <property type="component" value="Unassembled WGS sequence"/>
</dbReference>
<evidence type="ECO:0000256" key="3">
    <source>
        <dbReference type="ARBA" id="ARBA00022771"/>
    </source>
</evidence>
<dbReference type="Pfam" id="PF00096">
    <property type="entry name" value="zf-C2H2"/>
    <property type="match status" value="2"/>
</dbReference>
<dbReference type="AlphaFoldDB" id="A0A9C7PX29"/>
<keyword evidence="10" id="KW-1185">Reference proteome</keyword>
<keyword evidence="3 7" id="KW-0863">Zinc-finger</keyword>
<dbReference type="InterPro" id="IPR036236">
    <property type="entry name" value="Znf_C2H2_sf"/>
</dbReference>
<dbReference type="EMBL" id="BQMJ01000034">
    <property type="protein sequence ID" value="GJQ12493.1"/>
    <property type="molecule type" value="Genomic_DNA"/>
</dbReference>
<proteinExistence type="predicted"/>
<dbReference type="FunFam" id="3.30.160.60:FF:000032">
    <property type="entry name" value="Krueppel-like factor 4"/>
    <property type="match status" value="1"/>
</dbReference>